<dbReference type="PANTHER" id="PTHR43918">
    <property type="entry name" value="ACETYLCHOLINESTERASE"/>
    <property type="match status" value="1"/>
</dbReference>
<gene>
    <name evidence="5" type="ORF">KUTeg_011897</name>
</gene>
<evidence type="ECO:0000259" key="4">
    <source>
        <dbReference type="Pfam" id="PF00135"/>
    </source>
</evidence>
<reference evidence="5 6" key="1">
    <citation type="submission" date="2022-12" db="EMBL/GenBank/DDBJ databases">
        <title>Chromosome-level genome of Tegillarca granosa.</title>
        <authorList>
            <person name="Kim J."/>
        </authorList>
    </citation>
    <scope>NUCLEOTIDE SEQUENCE [LARGE SCALE GENOMIC DNA]</scope>
    <source>
        <strain evidence="5">Teg-2019</strain>
        <tissue evidence="5">Adductor muscle</tissue>
    </source>
</reference>
<protein>
    <recommendedName>
        <fullName evidence="4">Carboxylesterase type B domain-containing protein</fullName>
    </recommendedName>
</protein>
<name>A0ABQ9F2C1_TEGGR</name>
<dbReference type="InterPro" id="IPR029058">
    <property type="entry name" value="AB_hydrolase_fold"/>
</dbReference>
<sequence>MWTEGMKEDINIDGLFHRMYSDSDLILTSYTYSFRDGRKLFTCSGPVKGIVKYRGNKKIYNFRGIPYAKPPIGDLRFRKPEPIASWGNELDATRYGAPCVQMQEY</sequence>
<keyword evidence="6" id="KW-1185">Reference proteome</keyword>
<accession>A0ABQ9F2C1</accession>
<feature type="domain" description="Carboxylesterase type B" evidence="4">
    <location>
        <begin position="40"/>
        <end position="103"/>
    </location>
</feature>
<proteinExistence type="inferred from homology"/>
<keyword evidence="3" id="KW-0378">Hydrolase</keyword>
<dbReference type="Proteomes" id="UP001217089">
    <property type="component" value="Unassembled WGS sequence"/>
</dbReference>
<dbReference type="Pfam" id="PF00135">
    <property type="entry name" value="COesterase"/>
    <property type="match status" value="1"/>
</dbReference>
<dbReference type="PANTHER" id="PTHR43918:SF4">
    <property type="entry name" value="CARBOXYLIC ESTER HYDROLASE"/>
    <property type="match status" value="1"/>
</dbReference>
<comment type="similarity">
    <text evidence="1">Belongs to the type-B carboxylesterase/lipase family.</text>
</comment>
<dbReference type="InterPro" id="IPR002018">
    <property type="entry name" value="CarbesteraseB"/>
</dbReference>
<comment type="caution">
    <text evidence="5">The sequence shown here is derived from an EMBL/GenBank/DDBJ whole genome shotgun (WGS) entry which is preliminary data.</text>
</comment>
<dbReference type="Gene3D" id="3.40.50.1820">
    <property type="entry name" value="alpha/beta hydrolase"/>
    <property type="match status" value="1"/>
</dbReference>
<dbReference type="EMBL" id="JARBDR010000640">
    <property type="protein sequence ID" value="KAJ8310032.1"/>
    <property type="molecule type" value="Genomic_DNA"/>
</dbReference>
<evidence type="ECO:0000256" key="2">
    <source>
        <dbReference type="ARBA" id="ARBA00022487"/>
    </source>
</evidence>
<dbReference type="SUPFAM" id="SSF53474">
    <property type="entry name" value="alpha/beta-Hydrolases"/>
    <property type="match status" value="1"/>
</dbReference>
<evidence type="ECO:0000256" key="3">
    <source>
        <dbReference type="ARBA" id="ARBA00022801"/>
    </source>
</evidence>
<evidence type="ECO:0000313" key="6">
    <source>
        <dbReference type="Proteomes" id="UP001217089"/>
    </source>
</evidence>
<organism evidence="5 6">
    <name type="scientific">Tegillarca granosa</name>
    <name type="common">Malaysian cockle</name>
    <name type="synonym">Anadara granosa</name>
    <dbReference type="NCBI Taxonomy" id="220873"/>
    <lineage>
        <taxon>Eukaryota</taxon>
        <taxon>Metazoa</taxon>
        <taxon>Spiralia</taxon>
        <taxon>Lophotrochozoa</taxon>
        <taxon>Mollusca</taxon>
        <taxon>Bivalvia</taxon>
        <taxon>Autobranchia</taxon>
        <taxon>Pteriomorphia</taxon>
        <taxon>Arcoida</taxon>
        <taxon>Arcoidea</taxon>
        <taxon>Arcidae</taxon>
        <taxon>Tegillarca</taxon>
    </lineage>
</organism>
<dbReference type="InterPro" id="IPR050654">
    <property type="entry name" value="AChE-related_enzymes"/>
</dbReference>
<evidence type="ECO:0000313" key="5">
    <source>
        <dbReference type="EMBL" id="KAJ8310032.1"/>
    </source>
</evidence>
<evidence type="ECO:0000256" key="1">
    <source>
        <dbReference type="ARBA" id="ARBA00005964"/>
    </source>
</evidence>
<keyword evidence="2" id="KW-0719">Serine esterase</keyword>